<dbReference type="InterPro" id="IPR000998">
    <property type="entry name" value="MAM_dom"/>
</dbReference>
<dbReference type="SUPFAM" id="SSF57535">
    <property type="entry name" value="Complement control module/SCR domain"/>
    <property type="match status" value="2"/>
</dbReference>
<feature type="signal peptide" evidence="5">
    <location>
        <begin position="1"/>
        <end position="17"/>
    </location>
</feature>
<feature type="transmembrane region" description="Helical" evidence="4">
    <location>
        <begin position="581"/>
        <end position="606"/>
    </location>
</feature>
<evidence type="ECO:0000256" key="4">
    <source>
        <dbReference type="SAM" id="Phobius"/>
    </source>
</evidence>
<dbReference type="SUPFAM" id="SSF49899">
    <property type="entry name" value="Concanavalin A-like lectins/glucanases"/>
    <property type="match status" value="1"/>
</dbReference>
<keyword evidence="2" id="KW-0768">Sushi</keyword>
<feature type="domain" description="MAM" evidence="6">
    <location>
        <begin position="142"/>
        <end position="310"/>
    </location>
</feature>
<dbReference type="Proteomes" id="UP000695007">
    <property type="component" value="Unplaced"/>
</dbReference>
<keyword evidence="4" id="KW-0812">Transmembrane</keyword>
<keyword evidence="5" id="KW-0732">Signal</keyword>
<dbReference type="GeneID" id="105364816"/>
<dbReference type="Gene3D" id="4.10.410.20">
    <property type="match status" value="1"/>
</dbReference>
<dbReference type="PANTHER" id="PTHR23282">
    <property type="entry name" value="APICAL ENDOSOMAL GLYCOPROTEIN PRECURSOR"/>
    <property type="match status" value="1"/>
</dbReference>
<keyword evidence="9" id="KW-1185">Reference proteome</keyword>
<dbReference type="InterPro" id="IPR000436">
    <property type="entry name" value="Sushi_SCR_CCP_dom"/>
</dbReference>
<dbReference type="Pfam" id="PF01033">
    <property type="entry name" value="Somatomedin_B"/>
    <property type="match status" value="1"/>
</dbReference>
<dbReference type="InterPro" id="IPR036024">
    <property type="entry name" value="Somatomedin_B-like_dom_sf"/>
</dbReference>
<proteinExistence type="predicted"/>
<dbReference type="Pfam" id="PF00629">
    <property type="entry name" value="MAM"/>
    <property type="match status" value="1"/>
</dbReference>
<dbReference type="PROSITE" id="PS50958">
    <property type="entry name" value="SMB_2"/>
    <property type="match status" value="1"/>
</dbReference>
<keyword evidence="1" id="KW-1015">Disulfide bond</keyword>
<accession>A0AAJ7DYK6</accession>
<evidence type="ECO:0000259" key="6">
    <source>
        <dbReference type="PROSITE" id="PS50060"/>
    </source>
</evidence>
<dbReference type="InterPro" id="IPR001212">
    <property type="entry name" value="Somatomedin_B_dom"/>
</dbReference>
<dbReference type="InterPro" id="IPR013320">
    <property type="entry name" value="ConA-like_dom_sf"/>
</dbReference>
<dbReference type="InterPro" id="IPR035976">
    <property type="entry name" value="Sushi/SCR/CCP_sf"/>
</dbReference>
<dbReference type="PROSITE" id="PS50923">
    <property type="entry name" value="SUSHI"/>
    <property type="match status" value="2"/>
</dbReference>
<comment type="caution">
    <text evidence="2">Lacks conserved residue(s) required for the propagation of feature annotation.</text>
</comment>
<dbReference type="KEGG" id="csol:105364816"/>
<dbReference type="SUPFAM" id="SSF90188">
    <property type="entry name" value="Somatomedin B domain"/>
    <property type="match status" value="1"/>
</dbReference>
<feature type="domain" description="Sushi" evidence="7">
    <location>
        <begin position="81"/>
        <end position="135"/>
    </location>
</feature>
<feature type="region of interest" description="Disordered" evidence="3">
    <location>
        <begin position="443"/>
        <end position="465"/>
    </location>
</feature>
<feature type="domain" description="Sushi" evidence="7">
    <location>
        <begin position="27"/>
        <end position="80"/>
    </location>
</feature>
<evidence type="ECO:0000256" key="1">
    <source>
        <dbReference type="ARBA" id="ARBA00023157"/>
    </source>
</evidence>
<dbReference type="CDD" id="cd06263">
    <property type="entry name" value="MAM"/>
    <property type="match status" value="1"/>
</dbReference>
<dbReference type="PANTHER" id="PTHR23282:SF101">
    <property type="entry name" value="MAM DOMAIN-CONTAINING PROTEIN"/>
    <property type="match status" value="1"/>
</dbReference>
<dbReference type="GO" id="GO:0016020">
    <property type="term" value="C:membrane"/>
    <property type="evidence" value="ECO:0007669"/>
    <property type="project" value="InterPro"/>
</dbReference>
<dbReference type="Gene3D" id="2.60.120.200">
    <property type="match status" value="1"/>
</dbReference>
<feature type="compositionally biased region" description="Low complexity" evidence="3">
    <location>
        <begin position="450"/>
        <end position="465"/>
    </location>
</feature>
<dbReference type="CDD" id="cd00033">
    <property type="entry name" value="CCP"/>
    <property type="match status" value="2"/>
</dbReference>
<dbReference type="PROSITE" id="PS00524">
    <property type="entry name" value="SMB_1"/>
    <property type="match status" value="1"/>
</dbReference>
<sequence>MRCIVILIFFIITQCASSPRSSLSDSFQCVNPRLINGRIRVRGRGKIIRYSCYAQYELVGNKYSTCIRGSWDTPTPICVSTRCPPIPVPKHAVVGEKYRGAILMYLCEPGYVRVGNAEIYCDGRQWNGTAPYCRDSNAVAPTSCDFEKEGLCWWEQDPKHDFDWIRHRFETPSSHIGTGPTYDHTLGFGKDGYYLYIEASGRLVNDTARILSPLYRANLTDSGCFSFWYHMYGATIGSLNVYFKSEMEKIPKLVWSKHGNQGNQWLHGLFELPAVNNSFQIIIEGVRGSRYVSDIAVDDVAILQGDECDVKNVTINVTNVPPNADEVEAFNGMQSCRDRCVNSLTESSQMYEIYSSPDICECTLDCADNSSCCPDYAEYCIYDVSEPTETNISVSKDSSTPAVIPSWTQKAMTIAETTKQEDNTTNSKMPTNIVTEITTIKTRRGTNAETRATSRASTRTSTSSSTTAVNIETPFFIPIHETTLSSGNAHTQTAPGSLHRMASCLHAAKRSIYPRDIYRSRWIQKQSNRRYVTTNHYLGTSYFDSQRLGINIQNKQLTIISAAHVIIQDTRQLEPTGALSFPGIIGIVIGILTGVTIATIVALVILRKRGSYKRGSSGSAFSEDSDVRFLTSDEMLDFNLAKPAGEFEEL</sequence>
<organism evidence="9 10">
    <name type="scientific">Ceratosolen solmsi marchali</name>
    <dbReference type="NCBI Taxonomy" id="326594"/>
    <lineage>
        <taxon>Eukaryota</taxon>
        <taxon>Metazoa</taxon>
        <taxon>Ecdysozoa</taxon>
        <taxon>Arthropoda</taxon>
        <taxon>Hexapoda</taxon>
        <taxon>Insecta</taxon>
        <taxon>Pterygota</taxon>
        <taxon>Neoptera</taxon>
        <taxon>Endopterygota</taxon>
        <taxon>Hymenoptera</taxon>
        <taxon>Apocrita</taxon>
        <taxon>Proctotrupomorpha</taxon>
        <taxon>Chalcidoidea</taxon>
        <taxon>Agaonidae</taxon>
        <taxon>Agaoninae</taxon>
        <taxon>Ceratosolen</taxon>
    </lineage>
</organism>
<dbReference type="Gene3D" id="2.10.70.10">
    <property type="entry name" value="Complement Module, domain 1"/>
    <property type="match status" value="2"/>
</dbReference>
<evidence type="ECO:0000313" key="10">
    <source>
        <dbReference type="RefSeq" id="XP_011501151.1"/>
    </source>
</evidence>
<keyword evidence="4" id="KW-0472">Membrane</keyword>
<evidence type="ECO:0000256" key="2">
    <source>
        <dbReference type="PROSITE-ProRule" id="PRU00302"/>
    </source>
</evidence>
<gene>
    <name evidence="10" type="primary">LOC105364816</name>
</gene>
<evidence type="ECO:0000256" key="5">
    <source>
        <dbReference type="SAM" id="SignalP"/>
    </source>
</evidence>
<dbReference type="InterPro" id="IPR051560">
    <property type="entry name" value="MAM_domain-containing"/>
</dbReference>
<dbReference type="AlphaFoldDB" id="A0AAJ7DYK6"/>
<protein>
    <submittedName>
        <fullName evidence="10">MAM and LDL-receptor class A domain-containing protein 2-like</fullName>
    </submittedName>
</protein>
<name>A0AAJ7DYK6_9HYME</name>
<evidence type="ECO:0000313" key="9">
    <source>
        <dbReference type="Proteomes" id="UP000695007"/>
    </source>
</evidence>
<dbReference type="SMART" id="SM00137">
    <property type="entry name" value="MAM"/>
    <property type="match status" value="1"/>
</dbReference>
<evidence type="ECO:0000256" key="3">
    <source>
        <dbReference type="SAM" id="MobiDB-lite"/>
    </source>
</evidence>
<evidence type="ECO:0000259" key="7">
    <source>
        <dbReference type="PROSITE" id="PS50923"/>
    </source>
</evidence>
<dbReference type="RefSeq" id="XP_011501151.1">
    <property type="nucleotide sequence ID" value="XM_011502849.1"/>
</dbReference>
<reference evidence="10" key="1">
    <citation type="submission" date="2025-08" db="UniProtKB">
        <authorList>
            <consortium name="RefSeq"/>
        </authorList>
    </citation>
    <scope>IDENTIFICATION</scope>
</reference>
<dbReference type="SMART" id="SM00032">
    <property type="entry name" value="CCP"/>
    <property type="match status" value="2"/>
</dbReference>
<evidence type="ECO:0000259" key="8">
    <source>
        <dbReference type="PROSITE" id="PS50958"/>
    </source>
</evidence>
<keyword evidence="4" id="KW-1133">Transmembrane helix</keyword>
<dbReference type="Pfam" id="PF00084">
    <property type="entry name" value="Sushi"/>
    <property type="match status" value="2"/>
</dbReference>
<feature type="domain" description="SMB" evidence="8">
    <location>
        <begin position="332"/>
        <end position="388"/>
    </location>
</feature>
<dbReference type="PROSITE" id="PS50060">
    <property type="entry name" value="MAM_2"/>
    <property type="match status" value="1"/>
</dbReference>
<feature type="chain" id="PRO_5042593796" evidence="5">
    <location>
        <begin position="18"/>
        <end position="650"/>
    </location>
</feature>